<dbReference type="AlphaFoldDB" id="A0A0D1EB11"/>
<dbReference type="Gene3D" id="3.30.70.1440">
    <property type="entry name" value="Multidrug efflux transporter AcrB pore domain"/>
    <property type="match status" value="1"/>
</dbReference>
<dbReference type="PATRIC" id="fig|935700.4.peg.3366"/>
<feature type="transmembrane region" description="Helical" evidence="1">
    <location>
        <begin position="1002"/>
        <end position="1025"/>
    </location>
</feature>
<dbReference type="SUPFAM" id="SSF82714">
    <property type="entry name" value="Multidrug efflux transporter AcrB TolC docking domain, DN and DC subdomains"/>
    <property type="match status" value="2"/>
</dbReference>
<reference evidence="2 3" key="1">
    <citation type="submission" date="2015-02" db="EMBL/GenBank/DDBJ databases">
        <title>Genome Sequence of Jannaschia aquimarina DSM28248, a member of the Roseobacter clade.</title>
        <authorList>
            <person name="Voget S."/>
            <person name="Daniel R."/>
        </authorList>
    </citation>
    <scope>NUCLEOTIDE SEQUENCE [LARGE SCALE GENOMIC DNA]</scope>
    <source>
        <strain evidence="2 3">GSW-M26</strain>
    </source>
</reference>
<dbReference type="SUPFAM" id="SSF82866">
    <property type="entry name" value="Multidrug efflux transporter AcrB transmembrane domain"/>
    <property type="match status" value="2"/>
</dbReference>
<dbReference type="PANTHER" id="PTHR32063">
    <property type="match status" value="1"/>
</dbReference>
<feature type="transmembrane region" description="Helical" evidence="1">
    <location>
        <begin position="329"/>
        <end position="351"/>
    </location>
</feature>
<dbReference type="Gene3D" id="1.20.1640.10">
    <property type="entry name" value="Multidrug efflux transporter AcrB transmembrane domain"/>
    <property type="match status" value="2"/>
</dbReference>
<sequence length="1045" mass="110860">MTGILRWFLRSPVAANLLMVGLLAAGIAAMATLTVRTFPEIATQAVSVTVAYPGATPTEVADAILTPIEERLEGLEGIRQLNGTATSGAGTVTAELTRGADLTEVKDDIEVEVARITTFPAAAEQPRVVEVEPVELAVQIAIHGPLDAIALKALAERARDELTDLPEVSQVDILGVREDLIEIEIRREALEGYGIGLTELSALLAADVLDLSGGTIDTGRRDIQIRATGAAEEASELREKVLFTDPTGARVRLGDIARIGDRLAETDIVAEVNGQPAVFLSVNRAGGEQVLTVADAATGWLEEEFRSTLAPGVTAEIWRDEAETLRGRIALLAENAAIGLALVLVLLTLFLDLRVAFWVAAGVAVTFVGAFALMLAFGTTINQLSLFGFILALGIVVDDAIVVGERTFGELEGDGDPEKAADRAVRRVWRPVAFSVTTSIAAFVPLLFLPGSSGSFIAPVAAVVIYLLVVSLIESFFILPRHLSHIRLGRPRRWSPRRVTDWLRNRVDRGFKWFTDRAVRPLVKGSVGHPVFALVCCLTVGAMGVALVAGGTVRFVFFPEIEGNFVTAELSMPEGTSAEATAARAVRFVDAAERIGEELGGAGLLLGTSVVIGFSPTSGPNGAGAASGSTATISARLMDGAERDIAAETFRNRWREAVGDVPGAREVVYSASTVAIGAPISLEVSADSDEAREEATGRLREALQGRDGVFDLRDDRFSASREVAISLTRAAPVYGVALEDVAREVRAAVYGAIVDQFARNREEVDIRVRLPSDQRDSISDLAQLRIPTATGGLVPLALVAELEFRPAPTEITRLNGRRITVLEADVDGSVTTGGAETAWVLQNVVPEITRDLPSVSVSAGGEQEEAGRFGPALAFNFSLALFAIYATLSLAFGSYLRPLIVLGIVPFGLVGAIFGHALLGLNLTLLSMFGVVGLAGVIVNDALLIVDYILEAEADGKPWHEAITEATLGRFRPVILTTLTTVLGISPLILETSVQAQFLIPTAVSLGFGVAFVSIFQMVLVPAYASIYARLRNRFASSGRSATAG</sequence>
<dbReference type="OrthoDB" id="174266at2"/>
<gene>
    <name evidence="2" type="primary">mdtB_2</name>
    <name evidence="2" type="ORF">jaqu_32590</name>
</gene>
<dbReference type="Pfam" id="PF00873">
    <property type="entry name" value="ACR_tran"/>
    <property type="match status" value="1"/>
</dbReference>
<dbReference type="Gene3D" id="3.30.70.1320">
    <property type="entry name" value="Multidrug efflux transporter AcrB pore domain like"/>
    <property type="match status" value="1"/>
</dbReference>
<comment type="caution">
    <text evidence="2">The sequence shown here is derived from an EMBL/GenBank/DDBJ whole genome shotgun (WGS) entry which is preliminary data.</text>
</comment>
<dbReference type="InterPro" id="IPR027463">
    <property type="entry name" value="AcrB_DN_DC_subdom"/>
</dbReference>
<dbReference type="Gene3D" id="3.30.2090.10">
    <property type="entry name" value="Multidrug efflux transporter AcrB TolC docking domain, DN and DC subdomains"/>
    <property type="match status" value="2"/>
</dbReference>
<dbReference type="STRING" id="935700.jaqu_32590"/>
<dbReference type="EMBL" id="JYFE01000060">
    <property type="protein sequence ID" value="KIT14934.1"/>
    <property type="molecule type" value="Genomic_DNA"/>
</dbReference>
<feature type="transmembrane region" description="Helical" evidence="1">
    <location>
        <begin position="456"/>
        <end position="479"/>
    </location>
</feature>
<accession>A0A0D1EB11</accession>
<dbReference type="InterPro" id="IPR001036">
    <property type="entry name" value="Acrflvin-R"/>
</dbReference>
<dbReference type="GO" id="GO:0005886">
    <property type="term" value="C:plasma membrane"/>
    <property type="evidence" value="ECO:0007669"/>
    <property type="project" value="TreeGrafter"/>
</dbReference>
<organism evidence="2 3">
    <name type="scientific">Jannaschia aquimarina</name>
    <dbReference type="NCBI Taxonomy" id="935700"/>
    <lineage>
        <taxon>Bacteria</taxon>
        <taxon>Pseudomonadati</taxon>
        <taxon>Pseudomonadota</taxon>
        <taxon>Alphaproteobacteria</taxon>
        <taxon>Rhodobacterales</taxon>
        <taxon>Roseobacteraceae</taxon>
        <taxon>Jannaschia</taxon>
    </lineage>
</organism>
<evidence type="ECO:0000256" key="1">
    <source>
        <dbReference type="SAM" id="Phobius"/>
    </source>
</evidence>
<keyword evidence="1" id="KW-0812">Transmembrane</keyword>
<dbReference type="PANTHER" id="PTHR32063:SF33">
    <property type="entry name" value="RND SUPERFAMILY EFFLUX PUMP PERMEASE COMPONENT"/>
    <property type="match status" value="1"/>
</dbReference>
<feature type="transmembrane region" description="Helical" evidence="1">
    <location>
        <begin position="357"/>
        <end position="377"/>
    </location>
</feature>
<dbReference type="GO" id="GO:0042910">
    <property type="term" value="F:xenobiotic transmembrane transporter activity"/>
    <property type="evidence" value="ECO:0007669"/>
    <property type="project" value="TreeGrafter"/>
</dbReference>
<feature type="transmembrane region" description="Helical" evidence="1">
    <location>
        <begin position="971"/>
        <end position="990"/>
    </location>
</feature>
<keyword evidence="3" id="KW-1185">Reference proteome</keyword>
<dbReference type="RefSeq" id="WP_052501013.1">
    <property type="nucleotide sequence ID" value="NZ_FZPF01000001.1"/>
</dbReference>
<proteinExistence type="predicted"/>
<evidence type="ECO:0000313" key="2">
    <source>
        <dbReference type="EMBL" id="KIT14934.1"/>
    </source>
</evidence>
<evidence type="ECO:0000313" key="3">
    <source>
        <dbReference type="Proteomes" id="UP000032232"/>
    </source>
</evidence>
<name>A0A0D1EB11_9RHOB</name>
<feature type="transmembrane region" description="Helical" evidence="1">
    <location>
        <begin position="925"/>
        <end position="950"/>
    </location>
</feature>
<feature type="transmembrane region" description="Helical" evidence="1">
    <location>
        <begin position="13"/>
        <end position="35"/>
    </location>
</feature>
<dbReference type="Proteomes" id="UP000032232">
    <property type="component" value="Unassembled WGS sequence"/>
</dbReference>
<dbReference type="Gene3D" id="3.30.70.1430">
    <property type="entry name" value="Multidrug efflux transporter AcrB pore domain"/>
    <property type="match status" value="2"/>
</dbReference>
<protein>
    <submittedName>
        <fullName evidence="2">MdtB_2 protein</fullName>
    </submittedName>
</protein>
<keyword evidence="1" id="KW-0472">Membrane</keyword>
<feature type="transmembrane region" description="Helical" evidence="1">
    <location>
        <begin position="873"/>
        <end position="892"/>
    </location>
</feature>
<feature type="transmembrane region" description="Helical" evidence="1">
    <location>
        <begin position="531"/>
        <end position="557"/>
    </location>
</feature>
<dbReference type="SUPFAM" id="SSF82693">
    <property type="entry name" value="Multidrug efflux transporter AcrB pore domain, PN1, PN2, PC1 and PC2 subdomains"/>
    <property type="match status" value="2"/>
</dbReference>
<keyword evidence="1" id="KW-1133">Transmembrane helix</keyword>
<feature type="transmembrane region" description="Helical" evidence="1">
    <location>
        <begin position="899"/>
        <end position="919"/>
    </location>
</feature>
<dbReference type="PRINTS" id="PR00702">
    <property type="entry name" value="ACRIFLAVINRP"/>
</dbReference>